<reference evidence="11" key="1">
    <citation type="submission" date="2023-06" db="EMBL/GenBank/DDBJ databases">
        <title>Survivors Of The Sea: Transcriptome response of Skeletonema marinoi to long-term dormancy.</title>
        <authorList>
            <person name="Pinder M.I.M."/>
            <person name="Kourtchenko O."/>
            <person name="Robertson E.K."/>
            <person name="Larsson T."/>
            <person name="Maumus F."/>
            <person name="Osuna-Cruz C.M."/>
            <person name="Vancaester E."/>
            <person name="Stenow R."/>
            <person name="Vandepoele K."/>
            <person name="Ploug H."/>
            <person name="Bruchert V."/>
            <person name="Godhe A."/>
            <person name="Topel M."/>
        </authorList>
    </citation>
    <scope>NUCLEOTIDE SEQUENCE</scope>
    <source>
        <strain evidence="11">R05AC</strain>
    </source>
</reference>
<evidence type="ECO:0000256" key="2">
    <source>
        <dbReference type="ARBA" id="ARBA00008577"/>
    </source>
</evidence>
<keyword evidence="7 8" id="KW-0472">Membrane</keyword>
<evidence type="ECO:0000256" key="6">
    <source>
        <dbReference type="ARBA" id="ARBA00023065"/>
    </source>
</evidence>
<feature type="transmembrane region" description="Helical" evidence="8">
    <location>
        <begin position="103"/>
        <end position="121"/>
    </location>
</feature>
<keyword evidence="4 8" id="KW-0812">Transmembrane</keyword>
<evidence type="ECO:0000256" key="8">
    <source>
        <dbReference type="SAM" id="Phobius"/>
    </source>
</evidence>
<organism evidence="11 12">
    <name type="scientific">Skeletonema marinoi</name>
    <dbReference type="NCBI Taxonomy" id="267567"/>
    <lineage>
        <taxon>Eukaryota</taxon>
        <taxon>Sar</taxon>
        <taxon>Stramenopiles</taxon>
        <taxon>Ochrophyta</taxon>
        <taxon>Bacillariophyta</taxon>
        <taxon>Coscinodiscophyceae</taxon>
        <taxon>Thalassiosirophycidae</taxon>
        <taxon>Thalassiosirales</taxon>
        <taxon>Skeletonemataceae</taxon>
        <taxon>Skeletonema</taxon>
        <taxon>Skeletonema marinoi-dohrnii complex</taxon>
    </lineage>
</organism>
<protein>
    <submittedName>
        <fullName evidence="11">Ion channel Pollux-related protein</fullName>
    </submittedName>
</protein>
<proteinExistence type="inferred from homology"/>
<dbReference type="PROSITE" id="PS51201">
    <property type="entry name" value="RCK_N"/>
    <property type="match status" value="1"/>
</dbReference>
<dbReference type="GO" id="GO:0012505">
    <property type="term" value="C:endomembrane system"/>
    <property type="evidence" value="ECO:0007669"/>
    <property type="project" value="UniProtKB-SubCell"/>
</dbReference>
<name>A0AAD9D8F3_9STRA</name>
<evidence type="ECO:0000313" key="12">
    <source>
        <dbReference type="Proteomes" id="UP001224775"/>
    </source>
</evidence>
<keyword evidence="5 8" id="KW-1133">Transmembrane helix</keyword>
<evidence type="ECO:0000259" key="10">
    <source>
        <dbReference type="PROSITE" id="PS51201"/>
    </source>
</evidence>
<feature type="transmembrane region" description="Helical" evidence="8">
    <location>
        <begin position="224"/>
        <end position="244"/>
    </location>
</feature>
<keyword evidence="6" id="KW-0406">Ion transport</keyword>
<sequence>MMYIGRLSSALLAIVAAPFSSAFTARGNGFLSTPNLNLVSSSTAATSNLHISSIIHNNKQQSSLHLMSPHEIMDADSISTATSFILSRGSRGSMENAVPPSEGVTLTILTAGFAAIVWFLANEYKYLKEKSNVMDGALNKKERDFTWIDLIDYRLDYFFSTNEWAKVILLFGLSYVLVVFGAGLLVIGDSDDYDTISEAAWTSWTYVVDPGAQADAPSELIPRAVSLFVTLGGLLVFALLIGIVGESIGEKIEDLKTGKSRVFESDHTLMLNWNDKSIAVIQQIALANESEGGGVMVVLSQLEKEEMEERLENAINAKENPLDLMGTEVVFRQGNPILENDLKKVSANTARAVIALTPPDFDSDEADANMLRQVLALKALDPDFGSDGERHVVVELQDVDNKELIKMVAPDFAEIIVNHDMIGRLMLQCARTPELAYVLDSMMGFEGSEFYFDTWPELYGKTFKEITVRFDEAIPVGFRSEDGDVRVNPLDDDVYQEGEEILVLAEDDDSYEPNDGTYPLTAGNCIGNEEECPIYDAVRPPEKILFCGWRRDMSDLISQLDEFVPAGSELWLLNKIPANMREERLLDGGNKAKLKLKNIIMKNVVGDHIIRRDLKRIWDTNAQGEYTGEKVTLDQFDSILILSDETAMKSGEKGSTSSDSRSLAAVLIIQDMMEKMYQLKKRKFASSSEPIKPPCVPVSEILDTRTKSLLNVANCKGYVLSNQIVSSVMAQVAEEKDINVVLSELFSSDGSETYIRPVEKFVDLDEEDTLSFWDVALKARQYREVVVGYKPADLDYDDAEELIINPPNKSVPRRWKEGDKIVVFSLED</sequence>
<keyword evidence="12" id="KW-1185">Reference proteome</keyword>
<dbReference type="Gene3D" id="3.40.50.720">
    <property type="entry name" value="NAD(P)-binding Rossmann-like Domain"/>
    <property type="match status" value="1"/>
</dbReference>
<evidence type="ECO:0000256" key="4">
    <source>
        <dbReference type="ARBA" id="ARBA00022692"/>
    </source>
</evidence>
<comment type="subcellular location">
    <subcellularLocation>
        <location evidence="1">Endomembrane system</location>
        <topology evidence="1">Multi-pass membrane protein</topology>
    </subcellularLocation>
</comment>
<evidence type="ECO:0000256" key="1">
    <source>
        <dbReference type="ARBA" id="ARBA00004127"/>
    </source>
</evidence>
<evidence type="ECO:0000256" key="7">
    <source>
        <dbReference type="ARBA" id="ARBA00023136"/>
    </source>
</evidence>
<evidence type="ECO:0000256" key="3">
    <source>
        <dbReference type="ARBA" id="ARBA00022448"/>
    </source>
</evidence>
<dbReference type="AlphaFoldDB" id="A0AAD9D8F3"/>
<dbReference type="Proteomes" id="UP001224775">
    <property type="component" value="Unassembled WGS sequence"/>
</dbReference>
<keyword evidence="9" id="KW-0732">Signal</keyword>
<feature type="chain" id="PRO_5041959620" evidence="9">
    <location>
        <begin position="23"/>
        <end position="828"/>
    </location>
</feature>
<dbReference type="InterPro" id="IPR003148">
    <property type="entry name" value="RCK_N"/>
</dbReference>
<comment type="caution">
    <text evidence="11">The sequence shown here is derived from an EMBL/GenBank/DDBJ whole genome shotgun (WGS) entry which is preliminary data.</text>
</comment>
<dbReference type="Pfam" id="PF06241">
    <property type="entry name" value="Castor_Poll_mid"/>
    <property type="match status" value="1"/>
</dbReference>
<comment type="similarity">
    <text evidence="2">Belongs to the castor/pollux (TC 1.A.1.23) family.</text>
</comment>
<dbReference type="EMBL" id="JATAAI010000022">
    <property type="protein sequence ID" value="KAK1737862.1"/>
    <property type="molecule type" value="Genomic_DNA"/>
</dbReference>
<keyword evidence="3" id="KW-0813">Transport</keyword>
<accession>A0AAD9D8F3</accession>
<evidence type="ECO:0000256" key="9">
    <source>
        <dbReference type="SAM" id="SignalP"/>
    </source>
</evidence>
<dbReference type="PANTHER" id="PTHR31563:SF10">
    <property type="entry name" value="ION CHANNEL POLLUX-RELATED"/>
    <property type="match status" value="1"/>
</dbReference>
<dbReference type="InterPro" id="IPR010420">
    <property type="entry name" value="CASTOR/POLLUX/SYM8_dom"/>
</dbReference>
<evidence type="ECO:0000256" key="5">
    <source>
        <dbReference type="ARBA" id="ARBA00022989"/>
    </source>
</evidence>
<gene>
    <name evidence="11" type="ORF">QTG54_011156</name>
</gene>
<dbReference type="InterPro" id="IPR044849">
    <property type="entry name" value="CASTOR/POLLUX/SYM8-like"/>
</dbReference>
<feature type="transmembrane region" description="Helical" evidence="8">
    <location>
        <begin position="167"/>
        <end position="187"/>
    </location>
</feature>
<evidence type="ECO:0000313" key="11">
    <source>
        <dbReference type="EMBL" id="KAK1737862.1"/>
    </source>
</evidence>
<dbReference type="GO" id="GO:0006813">
    <property type="term" value="P:potassium ion transport"/>
    <property type="evidence" value="ECO:0007669"/>
    <property type="project" value="InterPro"/>
</dbReference>
<feature type="domain" description="RCK N-terminal" evidence="10">
    <location>
        <begin position="265"/>
        <end position="414"/>
    </location>
</feature>
<feature type="signal peptide" evidence="9">
    <location>
        <begin position="1"/>
        <end position="22"/>
    </location>
</feature>
<dbReference type="PANTHER" id="PTHR31563">
    <property type="entry name" value="ION CHANNEL POLLUX-RELATED"/>
    <property type="match status" value="1"/>
</dbReference>